<gene>
    <name evidence="4" type="ORF">MGAL_10B073417</name>
</gene>
<evidence type="ECO:0000313" key="4">
    <source>
        <dbReference type="EMBL" id="VDI42627.1"/>
    </source>
</evidence>
<dbReference type="SMART" id="SM00408">
    <property type="entry name" value="IGc2"/>
    <property type="match status" value="2"/>
</dbReference>
<dbReference type="SMART" id="SM00409">
    <property type="entry name" value="IG"/>
    <property type="match status" value="2"/>
</dbReference>
<dbReference type="OrthoDB" id="6129563at2759"/>
<reference evidence="4" key="1">
    <citation type="submission" date="2018-11" db="EMBL/GenBank/DDBJ databases">
        <authorList>
            <person name="Alioto T."/>
            <person name="Alioto T."/>
        </authorList>
    </citation>
    <scope>NUCLEOTIDE SEQUENCE</scope>
</reference>
<dbReference type="InterPro" id="IPR013098">
    <property type="entry name" value="Ig_I-set"/>
</dbReference>
<organism evidence="4 5">
    <name type="scientific">Mytilus galloprovincialis</name>
    <name type="common">Mediterranean mussel</name>
    <dbReference type="NCBI Taxonomy" id="29158"/>
    <lineage>
        <taxon>Eukaryota</taxon>
        <taxon>Metazoa</taxon>
        <taxon>Spiralia</taxon>
        <taxon>Lophotrochozoa</taxon>
        <taxon>Mollusca</taxon>
        <taxon>Bivalvia</taxon>
        <taxon>Autobranchia</taxon>
        <taxon>Pteriomorphia</taxon>
        <taxon>Mytilida</taxon>
        <taxon>Mytiloidea</taxon>
        <taxon>Mytilidae</taxon>
        <taxon>Mytilinae</taxon>
        <taxon>Mytilus</taxon>
    </lineage>
</organism>
<feature type="non-terminal residue" evidence="4">
    <location>
        <position position="1"/>
    </location>
</feature>
<protein>
    <recommendedName>
        <fullName evidence="3">Ig-like domain-containing protein</fullName>
    </recommendedName>
</protein>
<dbReference type="GO" id="GO:0005886">
    <property type="term" value="C:plasma membrane"/>
    <property type="evidence" value="ECO:0007669"/>
    <property type="project" value="TreeGrafter"/>
</dbReference>
<dbReference type="InterPro" id="IPR003598">
    <property type="entry name" value="Ig_sub2"/>
</dbReference>
<dbReference type="SUPFAM" id="SSF48726">
    <property type="entry name" value="Immunoglobulin"/>
    <property type="match status" value="2"/>
</dbReference>
<dbReference type="GO" id="GO:0007156">
    <property type="term" value="P:homophilic cell adhesion via plasma membrane adhesion molecules"/>
    <property type="evidence" value="ECO:0007669"/>
    <property type="project" value="TreeGrafter"/>
</dbReference>
<accession>A0A8B6F0X7</accession>
<dbReference type="InterPro" id="IPR003599">
    <property type="entry name" value="Ig_sub"/>
</dbReference>
<dbReference type="PANTHER" id="PTHR45080:SF8">
    <property type="entry name" value="IG-LIKE DOMAIN-CONTAINING PROTEIN"/>
    <property type="match status" value="1"/>
</dbReference>
<dbReference type="CDD" id="cd00096">
    <property type="entry name" value="Ig"/>
    <property type="match status" value="1"/>
</dbReference>
<evidence type="ECO:0000256" key="1">
    <source>
        <dbReference type="ARBA" id="ARBA00022729"/>
    </source>
</evidence>
<evidence type="ECO:0000256" key="2">
    <source>
        <dbReference type="ARBA" id="ARBA00023157"/>
    </source>
</evidence>
<keyword evidence="2" id="KW-1015">Disulfide bond</keyword>
<dbReference type="EMBL" id="UYJE01006050">
    <property type="protein sequence ID" value="VDI42627.1"/>
    <property type="molecule type" value="Genomic_DNA"/>
</dbReference>
<evidence type="ECO:0000313" key="5">
    <source>
        <dbReference type="Proteomes" id="UP000596742"/>
    </source>
</evidence>
<dbReference type="InterPro" id="IPR007110">
    <property type="entry name" value="Ig-like_dom"/>
</dbReference>
<evidence type="ECO:0000259" key="3">
    <source>
        <dbReference type="PROSITE" id="PS50835"/>
    </source>
</evidence>
<name>A0A8B6F0X7_MYTGA</name>
<dbReference type="PANTHER" id="PTHR45080">
    <property type="entry name" value="CONTACTIN 5"/>
    <property type="match status" value="1"/>
</dbReference>
<feature type="domain" description="Ig-like" evidence="3">
    <location>
        <begin position="2"/>
        <end position="96"/>
    </location>
</feature>
<dbReference type="AlphaFoldDB" id="A0A8B6F0X7"/>
<dbReference type="PROSITE" id="PS50835">
    <property type="entry name" value="IG_LIKE"/>
    <property type="match status" value="2"/>
</dbReference>
<feature type="domain" description="Ig-like" evidence="3">
    <location>
        <begin position="116"/>
        <end position="194"/>
    </location>
</feature>
<dbReference type="Proteomes" id="UP000596742">
    <property type="component" value="Unassembled WGS sequence"/>
</dbReference>
<proteinExistence type="predicted"/>
<dbReference type="Pfam" id="PF07679">
    <property type="entry name" value="I-set"/>
    <property type="match status" value="1"/>
</dbReference>
<sequence>LPVIQIPQDYFIDTYGNQVVIPCSIVSDSTITGIYWEKYCKNEIKRINNSDKGYQGFTPTSPSLIIKFATSDDEGTYVCHAINAAGKSTSNSATLRLNGGVLDVDIGPTYATIINGQNQTISCTVTGIPPATSIIWEFTPNGGTYSRHILGDDSNGKYTGGSVNNPSLTITNCQPSDAGSYKCYALNTVGISLCINPSVLEYTGTDEETYKRIDGMRVSGEHCRKTALTYSLLVYTAMLETLSLEEDHSIVLREIAEAVFKVSNVIVSPLVDIIERKLVPIYLKRMENGTYKPRDDTVQKIIIRSFGKECIECLMKFCSFDILFDHVRLKRENADGDFLEVDGYTLANAFFQRMKFDKDDAHLIGQYIRQLGEEIDCETLDLFVDILRQGGGVITFKHMDTFLDGLTKEGTDFDIFRKFPMLYDAFYRTLDKNRNTIFHFIAAFYTLSKKYKLYIQHFCQNKFDLLQWRNSRNYTAIDFAAFLWRTEILDIVMCNLNGNRQSMIKRILETMNIVVDESRALNTGVDINLFNIPGNNIVRGNRTDYKNILLLIGKEPET</sequence>
<dbReference type="InterPro" id="IPR013783">
    <property type="entry name" value="Ig-like_fold"/>
</dbReference>
<keyword evidence="1" id="KW-0732">Signal</keyword>
<dbReference type="InterPro" id="IPR050958">
    <property type="entry name" value="Cell_Adh-Cytoskel_Orgn"/>
</dbReference>
<comment type="caution">
    <text evidence="4">The sequence shown here is derived from an EMBL/GenBank/DDBJ whole genome shotgun (WGS) entry which is preliminary data.</text>
</comment>
<dbReference type="Pfam" id="PF13927">
    <property type="entry name" value="Ig_3"/>
    <property type="match status" value="1"/>
</dbReference>
<keyword evidence="5" id="KW-1185">Reference proteome</keyword>
<dbReference type="Gene3D" id="2.60.40.10">
    <property type="entry name" value="Immunoglobulins"/>
    <property type="match status" value="2"/>
</dbReference>
<dbReference type="InterPro" id="IPR036179">
    <property type="entry name" value="Ig-like_dom_sf"/>
</dbReference>